<accession>A0A6S7B0W4</accession>
<organism evidence="4 5">
    <name type="scientific">Pararobbsia alpina</name>
    <dbReference type="NCBI Taxonomy" id="621374"/>
    <lineage>
        <taxon>Bacteria</taxon>
        <taxon>Pseudomonadati</taxon>
        <taxon>Pseudomonadota</taxon>
        <taxon>Betaproteobacteria</taxon>
        <taxon>Burkholderiales</taxon>
        <taxon>Burkholderiaceae</taxon>
        <taxon>Pararobbsia</taxon>
    </lineage>
</organism>
<dbReference type="EC" id="1.1.1.371" evidence="4"/>
<dbReference type="Pfam" id="PF01408">
    <property type="entry name" value="GFO_IDH_MocA"/>
    <property type="match status" value="1"/>
</dbReference>
<dbReference type="InterPro" id="IPR000683">
    <property type="entry name" value="Gfo/Idh/MocA-like_OxRdtase_N"/>
</dbReference>
<dbReference type="InterPro" id="IPR050984">
    <property type="entry name" value="Gfo/Idh/MocA_domain"/>
</dbReference>
<dbReference type="AlphaFoldDB" id="A0A6S7B0W4"/>
<evidence type="ECO:0000256" key="1">
    <source>
        <dbReference type="ARBA" id="ARBA00010928"/>
    </source>
</evidence>
<dbReference type="Proteomes" id="UP000494115">
    <property type="component" value="Unassembled WGS sequence"/>
</dbReference>
<dbReference type="RefSeq" id="WP_425511402.1">
    <property type="nucleotide sequence ID" value="NZ_CADIKM010000006.1"/>
</dbReference>
<dbReference type="GO" id="GO:0000166">
    <property type="term" value="F:nucleotide binding"/>
    <property type="evidence" value="ECO:0007669"/>
    <property type="project" value="InterPro"/>
</dbReference>
<dbReference type="PANTHER" id="PTHR22604:SF105">
    <property type="entry name" value="TRANS-1,2-DIHYDROBENZENE-1,2-DIOL DEHYDROGENASE"/>
    <property type="match status" value="1"/>
</dbReference>
<dbReference type="GO" id="GO:0102497">
    <property type="term" value="F:scyllo-inositol dehydrogenase (NADP+) activity"/>
    <property type="evidence" value="ECO:0007669"/>
    <property type="project" value="UniProtKB-EC"/>
</dbReference>
<evidence type="ECO:0000256" key="2">
    <source>
        <dbReference type="ARBA" id="ARBA00023002"/>
    </source>
</evidence>
<sequence length="318" mass="34259">MIRWGVVGVGYISRRFAQGLKHVDDVQLTHVWSRRPEPTAEFAAEHGGIACDSFEALIESDLDAVYIATAHPSHAAYSIAAMRKGKAVLCEKPAAVSLAELDRVLAVARETGMLFMEAMKPGFYPLYRALREHLAVDPIGQPNYIRAGAGVANTPPQHAAFDPQRAGGGLLGIGIYEAFLAVDWLGASHEVQTLGRVAGGIDLFASVNSAHEHGIAQWYCGLDLHGRGDALICGPQGNVTIEAPWWNPQRATIAYVDGRTVELDKPFVGGGLNYETEHFCDCLRVGAAQSPAISHERSRQMIAMIDQSRTALGLPPLG</sequence>
<dbReference type="SUPFAM" id="SSF55347">
    <property type="entry name" value="Glyceraldehyde-3-phosphate dehydrogenase-like, C-terminal domain"/>
    <property type="match status" value="1"/>
</dbReference>
<keyword evidence="5" id="KW-1185">Reference proteome</keyword>
<gene>
    <name evidence="4" type="primary">iolU_2</name>
    <name evidence="4" type="ORF">LMG28138_01743</name>
</gene>
<dbReference type="EMBL" id="CADIKM010000006">
    <property type="protein sequence ID" value="CAB3784123.1"/>
    <property type="molecule type" value="Genomic_DNA"/>
</dbReference>
<comment type="similarity">
    <text evidence="1">Belongs to the Gfo/Idh/MocA family.</text>
</comment>
<evidence type="ECO:0000259" key="3">
    <source>
        <dbReference type="Pfam" id="PF01408"/>
    </source>
</evidence>
<protein>
    <submittedName>
        <fullName evidence="4">Scyllo-inositol 2-dehydrogenase (NADP(+)) IolU</fullName>
        <ecNumber evidence="4">1.1.1.371</ecNumber>
    </submittedName>
</protein>
<evidence type="ECO:0000313" key="4">
    <source>
        <dbReference type="EMBL" id="CAB3784123.1"/>
    </source>
</evidence>
<reference evidence="4 5" key="1">
    <citation type="submission" date="2020-04" db="EMBL/GenBank/DDBJ databases">
        <authorList>
            <person name="De Canck E."/>
        </authorList>
    </citation>
    <scope>NUCLEOTIDE SEQUENCE [LARGE SCALE GENOMIC DNA]</scope>
    <source>
        <strain evidence="4 5">LMG 28138</strain>
    </source>
</reference>
<name>A0A6S7B0W4_9BURK</name>
<proteinExistence type="inferred from homology"/>
<feature type="domain" description="Gfo/Idh/MocA-like oxidoreductase N-terminal" evidence="3">
    <location>
        <begin position="2"/>
        <end position="116"/>
    </location>
</feature>
<dbReference type="InterPro" id="IPR036291">
    <property type="entry name" value="NAD(P)-bd_dom_sf"/>
</dbReference>
<evidence type="ECO:0000313" key="5">
    <source>
        <dbReference type="Proteomes" id="UP000494115"/>
    </source>
</evidence>
<dbReference type="Gene3D" id="3.30.360.10">
    <property type="entry name" value="Dihydrodipicolinate Reductase, domain 2"/>
    <property type="match status" value="1"/>
</dbReference>
<keyword evidence="2 4" id="KW-0560">Oxidoreductase</keyword>
<dbReference type="PANTHER" id="PTHR22604">
    <property type="entry name" value="OXIDOREDUCTASES"/>
    <property type="match status" value="1"/>
</dbReference>
<dbReference type="SUPFAM" id="SSF51735">
    <property type="entry name" value="NAD(P)-binding Rossmann-fold domains"/>
    <property type="match status" value="1"/>
</dbReference>
<dbReference type="Gene3D" id="3.40.50.720">
    <property type="entry name" value="NAD(P)-binding Rossmann-like Domain"/>
    <property type="match status" value="1"/>
</dbReference>